<dbReference type="InterPro" id="IPR027474">
    <property type="entry name" value="L-asparaginase_N"/>
</dbReference>
<dbReference type="EMBL" id="GL833164">
    <property type="protein sequence ID" value="EGB03680.1"/>
    <property type="molecule type" value="Genomic_DNA"/>
</dbReference>
<gene>
    <name evidence="3" type="ORF">AURANDRAFT_33691</name>
</gene>
<feature type="non-terminal residue" evidence="3">
    <location>
        <position position="149"/>
    </location>
</feature>
<dbReference type="PROSITE" id="PS51732">
    <property type="entry name" value="ASN_GLN_ASE_3"/>
    <property type="match status" value="1"/>
</dbReference>
<dbReference type="Proteomes" id="UP000002729">
    <property type="component" value="Unassembled WGS sequence"/>
</dbReference>
<dbReference type="RefSeq" id="XP_009041609.1">
    <property type="nucleotide sequence ID" value="XM_009043361.1"/>
</dbReference>
<dbReference type="InterPro" id="IPR036152">
    <property type="entry name" value="Asp/glu_Ase-like_sf"/>
</dbReference>
<protein>
    <recommendedName>
        <fullName evidence="2">L-asparaginase N-terminal domain-containing protein</fullName>
    </recommendedName>
</protein>
<dbReference type="SUPFAM" id="SSF53774">
    <property type="entry name" value="Glutaminase/Asparaginase"/>
    <property type="match status" value="1"/>
</dbReference>
<dbReference type="PRINTS" id="PR00139">
    <property type="entry name" value="ASNGLNASE"/>
</dbReference>
<keyword evidence="4" id="KW-1185">Reference proteome</keyword>
<dbReference type="AlphaFoldDB" id="F0YMI4"/>
<proteinExistence type="predicted"/>
<accession>F0YMI4</accession>
<feature type="domain" description="L-asparaginase N-terminal" evidence="2">
    <location>
        <begin position="7"/>
        <end position="149"/>
    </location>
</feature>
<dbReference type="Pfam" id="PF00710">
    <property type="entry name" value="Asparaginase"/>
    <property type="match status" value="1"/>
</dbReference>
<reference evidence="3 4" key="1">
    <citation type="journal article" date="2011" name="Proc. Natl. Acad. Sci. U.S.A.">
        <title>Niche of harmful alga Aureococcus anophagefferens revealed through ecogenomics.</title>
        <authorList>
            <person name="Gobler C.J."/>
            <person name="Berry D.L."/>
            <person name="Dyhrman S.T."/>
            <person name="Wilhelm S.W."/>
            <person name="Salamov A."/>
            <person name="Lobanov A.V."/>
            <person name="Zhang Y."/>
            <person name="Collier J.L."/>
            <person name="Wurch L.L."/>
            <person name="Kustka A.B."/>
            <person name="Dill B.D."/>
            <person name="Shah M."/>
            <person name="VerBerkmoes N.C."/>
            <person name="Kuo A."/>
            <person name="Terry A."/>
            <person name="Pangilinan J."/>
            <person name="Lindquist E.A."/>
            <person name="Lucas S."/>
            <person name="Paulsen I.T."/>
            <person name="Hattenrath-Lehmann T.K."/>
            <person name="Talmage S.C."/>
            <person name="Walker E.A."/>
            <person name="Koch F."/>
            <person name="Burson A.M."/>
            <person name="Marcoval M.A."/>
            <person name="Tang Y.Z."/>
            <person name="Lecleir G.R."/>
            <person name="Coyne K.J."/>
            <person name="Berg G.M."/>
            <person name="Bertrand E.M."/>
            <person name="Saito M.A."/>
            <person name="Gladyshev V.N."/>
            <person name="Grigoriev I.V."/>
        </authorList>
    </citation>
    <scope>NUCLEOTIDE SEQUENCE [LARGE SCALE GENOMIC DNA]</scope>
    <source>
        <strain evidence="4">CCMP 1984</strain>
    </source>
</reference>
<dbReference type="PIRSF" id="PIRSF001220">
    <property type="entry name" value="L-ASNase_gatD"/>
    <property type="match status" value="1"/>
</dbReference>
<dbReference type="InParanoid" id="F0YMI4"/>
<evidence type="ECO:0000256" key="1">
    <source>
        <dbReference type="PIRSR" id="PIRSR001220-2"/>
    </source>
</evidence>
<dbReference type="GeneID" id="20221333"/>
<dbReference type="OrthoDB" id="542841at2759"/>
<feature type="binding site" evidence="1">
    <location>
        <begin position="86"/>
        <end position="87"/>
    </location>
    <ligand>
        <name>substrate</name>
    </ligand>
</feature>
<evidence type="ECO:0000259" key="2">
    <source>
        <dbReference type="Pfam" id="PF00710"/>
    </source>
</evidence>
<dbReference type="InterPro" id="IPR037152">
    <property type="entry name" value="L-asparaginase_N_sf"/>
</dbReference>
<dbReference type="GO" id="GO:0004067">
    <property type="term" value="F:asparaginase activity"/>
    <property type="evidence" value="ECO:0007669"/>
    <property type="project" value="UniProtKB-UniRule"/>
</dbReference>
<evidence type="ECO:0000313" key="4">
    <source>
        <dbReference type="Proteomes" id="UP000002729"/>
    </source>
</evidence>
<name>F0YMI4_AURAN</name>
<evidence type="ECO:0000313" key="3">
    <source>
        <dbReference type="EMBL" id="EGB03680.1"/>
    </source>
</evidence>
<organism evidence="4">
    <name type="scientific">Aureococcus anophagefferens</name>
    <name type="common">Harmful bloom alga</name>
    <dbReference type="NCBI Taxonomy" id="44056"/>
    <lineage>
        <taxon>Eukaryota</taxon>
        <taxon>Sar</taxon>
        <taxon>Stramenopiles</taxon>
        <taxon>Ochrophyta</taxon>
        <taxon>Pelagophyceae</taxon>
        <taxon>Pelagomonadales</taxon>
        <taxon>Pelagomonadaceae</taxon>
        <taxon>Aureococcus</taxon>
    </lineage>
</organism>
<sequence>MAPPLEILCITTGGSIDKTYSSLASDFVCAAPVLKGLLRDVKCAHRVAFREICRKDSLELTDGDRDAIVAAVAGAAQTHVLVTHGTDTLWKTALALKPAALRASKVVALTGSMRPAAFAATDAHFNVGGAVAALPYLPPGAHIVMNGRV</sequence>
<feature type="binding site" evidence="1">
    <location>
        <position position="57"/>
    </location>
    <ligand>
        <name>substrate</name>
    </ligand>
</feature>
<dbReference type="KEGG" id="aaf:AURANDRAFT_33691"/>
<dbReference type="PIRSF" id="PIRSF500176">
    <property type="entry name" value="L_ASNase"/>
    <property type="match status" value="1"/>
</dbReference>
<dbReference type="eggNOG" id="ENOG502S4VT">
    <property type="taxonomic scope" value="Eukaryota"/>
</dbReference>
<dbReference type="InterPro" id="IPR006034">
    <property type="entry name" value="Asparaginase/glutaminase-like"/>
</dbReference>
<dbReference type="Gene3D" id="3.40.50.1170">
    <property type="entry name" value="L-asparaginase, N-terminal domain"/>
    <property type="match status" value="1"/>
</dbReference>